<dbReference type="OrthoDB" id="21539at2759"/>
<name>A0A6A6BP90_9PEZI</name>
<dbReference type="InterPro" id="IPR019050">
    <property type="entry name" value="FDF_dom"/>
</dbReference>
<dbReference type="PROSITE" id="PS52002">
    <property type="entry name" value="SM"/>
    <property type="match status" value="1"/>
</dbReference>
<sequence length="573" mass="59617">MSEYIGARISLISKSDIRYVGTLHEINSENSTVALENVTSYGTEGRRNGQDEIPASENIYEYIVFRGSDVKDLRIEDKAEPPKPTPPPMPNDPAILGAARPPQATPQNQHSHPPNFAQPNNPPYPNFPPGPYPPFQNQRFPPGPGGFPAGPPGFPGYPGMPYGAPPPGWYPPPGQGFPPGPPGPFSPHPVQMPIGPPGSKPGLPGPPGPMGPGANDEEQQNAVEADAAPKVPGSQPASKDGTPAPAPAQAQPPPPPVESKPDPSAAMAPPQPVAAPAAPPTGPKAPTGLKGTPGRIIPAVPLATPGQRAAAPAAAPQPQPQAAPAQHAQGGPHYQDATQAATAAVAAAMAKLRTGQPQQPQAQPKNDGEAAIQNLTQRVADMRADDRIRHSKQPGTGGFAAGHRGRGPRRGAPRDQQTRAVEVGTDFDFETSNAKFNKQDLVKEAIATGSPLGTPGEEGGDAFDLNGANGAKESEPVVIPASYNRTSSFFDNISSEQKDREECRGRMGGSEFRSEERRKNLETFGQGSVDNYRGGFRGRGRGRGFRGGRGFGGRGRGTGRGRGGAQTAEAGAL</sequence>
<dbReference type="PANTHER" id="PTHR13586">
    <property type="entry name" value="SCD6 PROTEIN-RELATED"/>
    <property type="match status" value="1"/>
</dbReference>
<dbReference type="GO" id="GO:0034063">
    <property type="term" value="P:stress granule assembly"/>
    <property type="evidence" value="ECO:0007669"/>
    <property type="project" value="TreeGrafter"/>
</dbReference>
<feature type="compositionally biased region" description="Basic residues" evidence="3">
    <location>
        <begin position="536"/>
        <end position="546"/>
    </location>
</feature>
<feature type="compositionally biased region" description="Polar residues" evidence="3">
    <location>
        <begin position="355"/>
        <end position="364"/>
    </location>
</feature>
<dbReference type="PROSITE" id="PS51512">
    <property type="entry name" value="DFDF"/>
    <property type="match status" value="1"/>
</dbReference>
<evidence type="ECO:0000259" key="6">
    <source>
        <dbReference type="PROSITE" id="PS51536"/>
    </source>
</evidence>
<dbReference type="SUPFAM" id="SSF50182">
    <property type="entry name" value="Sm-like ribonucleoproteins"/>
    <property type="match status" value="1"/>
</dbReference>
<dbReference type="InterPro" id="IPR025761">
    <property type="entry name" value="FFD_box"/>
</dbReference>
<evidence type="ECO:0000256" key="2">
    <source>
        <dbReference type="PROSITE-ProRule" id="PRU00869"/>
    </source>
</evidence>
<feature type="compositionally biased region" description="Low complexity" evidence="3">
    <location>
        <begin position="303"/>
        <end position="314"/>
    </location>
</feature>
<dbReference type="SMART" id="SM01271">
    <property type="entry name" value="LSM14"/>
    <property type="match status" value="1"/>
</dbReference>
<dbReference type="EMBL" id="ML995476">
    <property type="protein sequence ID" value="KAF2145886.1"/>
    <property type="molecule type" value="Genomic_DNA"/>
</dbReference>
<reference evidence="8" key="1">
    <citation type="journal article" date="2020" name="Stud. Mycol.">
        <title>101 Dothideomycetes genomes: a test case for predicting lifestyles and emergence of pathogens.</title>
        <authorList>
            <person name="Haridas S."/>
            <person name="Albert R."/>
            <person name="Binder M."/>
            <person name="Bloem J."/>
            <person name="Labutti K."/>
            <person name="Salamov A."/>
            <person name="Andreopoulos B."/>
            <person name="Baker S."/>
            <person name="Barry K."/>
            <person name="Bills G."/>
            <person name="Bluhm B."/>
            <person name="Cannon C."/>
            <person name="Castanera R."/>
            <person name="Culley D."/>
            <person name="Daum C."/>
            <person name="Ezra D."/>
            <person name="Gonzalez J."/>
            <person name="Henrissat B."/>
            <person name="Kuo A."/>
            <person name="Liang C."/>
            <person name="Lipzen A."/>
            <person name="Lutzoni F."/>
            <person name="Magnuson J."/>
            <person name="Mondo S."/>
            <person name="Nolan M."/>
            <person name="Ohm R."/>
            <person name="Pangilinan J."/>
            <person name="Park H.-J."/>
            <person name="Ramirez L."/>
            <person name="Alfaro M."/>
            <person name="Sun H."/>
            <person name="Tritt A."/>
            <person name="Yoshinaga Y."/>
            <person name="Zwiers L.-H."/>
            <person name="Turgeon B."/>
            <person name="Goodwin S."/>
            <person name="Spatafora J."/>
            <person name="Crous P."/>
            <person name="Grigoriev I."/>
        </authorList>
    </citation>
    <scope>NUCLEOTIDE SEQUENCE</scope>
    <source>
        <strain evidence="8">CBS 121167</strain>
    </source>
</reference>
<dbReference type="AlphaFoldDB" id="A0A6A6BP90"/>
<keyword evidence="9" id="KW-1185">Reference proteome</keyword>
<dbReference type="PROSITE" id="PS51536">
    <property type="entry name" value="TFG"/>
    <property type="match status" value="1"/>
</dbReference>
<dbReference type="GeneID" id="54302171"/>
<evidence type="ECO:0000259" key="7">
    <source>
        <dbReference type="PROSITE" id="PS52002"/>
    </source>
</evidence>
<evidence type="ECO:0000259" key="4">
    <source>
        <dbReference type="PROSITE" id="PS51512"/>
    </source>
</evidence>
<feature type="domain" description="DFDF" evidence="4">
    <location>
        <begin position="415"/>
        <end position="451"/>
    </location>
</feature>
<evidence type="ECO:0008006" key="10">
    <source>
        <dbReference type="Google" id="ProtNLM"/>
    </source>
</evidence>
<dbReference type="InterPro" id="IPR025609">
    <property type="entry name" value="Lsm14-like_N"/>
</dbReference>
<feature type="compositionally biased region" description="Gly residues" evidence="3">
    <location>
        <begin position="547"/>
        <end position="564"/>
    </location>
</feature>
<feature type="compositionally biased region" description="Pro residues" evidence="3">
    <location>
        <begin position="82"/>
        <end position="91"/>
    </location>
</feature>
<dbReference type="GO" id="GO:0000932">
    <property type="term" value="C:P-body"/>
    <property type="evidence" value="ECO:0007669"/>
    <property type="project" value="TreeGrafter"/>
</dbReference>
<feature type="compositionally biased region" description="Basic and acidic residues" evidence="3">
    <location>
        <begin position="496"/>
        <end position="505"/>
    </location>
</feature>
<feature type="region of interest" description="Disordered" evidence="3">
    <location>
        <begin position="494"/>
        <end position="573"/>
    </location>
</feature>
<feature type="compositionally biased region" description="Low complexity" evidence="3">
    <location>
        <begin position="322"/>
        <end position="350"/>
    </location>
</feature>
<feature type="domain" description="FFD box profile" evidence="5">
    <location>
        <begin position="481"/>
        <end position="497"/>
    </location>
</feature>
<feature type="compositionally biased region" description="Basic and acidic residues" evidence="3">
    <location>
        <begin position="512"/>
        <end position="521"/>
    </location>
</feature>
<dbReference type="InterPro" id="IPR025768">
    <property type="entry name" value="TFG_box"/>
</dbReference>
<feature type="short sequence motif" description="TFG box" evidence="2">
    <location>
        <begin position="508"/>
        <end position="528"/>
    </location>
</feature>
<evidence type="ECO:0000259" key="5">
    <source>
        <dbReference type="PROSITE" id="PS51513"/>
    </source>
</evidence>
<dbReference type="Pfam" id="PF09532">
    <property type="entry name" value="FDF"/>
    <property type="match status" value="1"/>
</dbReference>
<dbReference type="Gene3D" id="2.30.30.100">
    <property type="match status" value="1"/>
</dbReference>
<feature type="compositionally biased region" description="Pro residues" evidence="3">
    <location>
        <begin position="244"/>
        <end position="258"/>
    </location>
</feature>
<dbReference type="Proteomes" id="UP000799438">
    <property type="component" value="Unassembled WGS sequence"/>
</dbReference>
<dbReference type="Pfam" id="PF12701">
    <property type="entry name" value="LSM14"/>
    <property type="match status" value="1"/>
</dbReference>
<dbReference type="CDD" id="cd01736">
    <property type="entry name" value="LSm14_N"/>
    <property type="match status" value="1"/>
</dbReference>
<evidence type="ECO:0000256" key="3">
    <source>
        <dbReference type="SAM" id="MobiDB-lite"/>
    </source>
</evidence>
<feature type="domain" description="TFG box profile" evidence="6">
    <location>
        <begin position="508"/>
        <end position="528"/>
    </location>
</feature>
<proteinExistence type="predicted"/>
<gene>
    <name evidence="8" type="ORF">K452DRAFT_324012</name>
</gene>
<feature type="compositionally biased region" description="Pro residues" evidence="3">
    <location>
        <begin position="163"/>
        <end position="187"/>
    </location>
</feature>
<dbReference type="InterPro" id="IPR047575">
    <property type="entry name" value="Sm"/>
</dbReference>
<dbReference type="RefSeq" id="XP_033401598.1">
    <property type="nucleotide sequence ID" value="XM_033544675.1"/>
</dbReference>
<dbReference type="PRINTS" id="PR01217">
    <property type="entry name" value="PRICHEXTENSN"/>
</dbReference>
<dbReference type="SMART" id="SM01199">
    <property type="entry name" value="FDF"/>
    <property type="match status" value="1"/>
</dbReference>
<protein>
    <recommendedName>
        <fullName evidence="10">DFDF domain-containing protein</fullName>
    </recommendedName>
</protein>
<organism evidence="8 9">
    <name type="scientific">Aplosporella prunicola CBS 121167</name>
    <dbReference type="NCBI Taxonomy" id="1176127"/>
    <lineage>
        <taxon>Eukaryota</taxon>
        <taxon>Fungi</taxon>
        <taxon>Dikarya</taxon>
        <taxon>Ascomycota</taxon>
        <taxon>Pezizomycotina</taxon>
        <taxon>Dothideomycetes</taxon>
        <taxon>Dothideomycetes incertae sedis</taxon>
        <taxon>Botryosphaeriales</taxon>
        <taxon>Aplosporellaceae</taxon>
        <taxon>Aplosporella</taxon>
    </lineage>
</organism>
<dbReference type="PANTHER" id="PTHR13586:SF0">
    <property type="entry name" value="TRAILER HITCH, ISOFORM H"/>
    <property type="match status" value="1"/>
</dbReference>
<feature type="short sequence motif" description="FFD box" evidence="1">
    <location>
        <begin position="481"/>
        <end position="497"/>
    </location>
</feature>
<dbReference type="GO" id="GO:0033962">
    <property type="term" value="P:P-body assembly"/>
    <property type="evidence" value="ECO:0007669"/>
    <property type="project" value="TreeGrafter"/>
</dbReference>
<evidence type="ECO:0000313" key="8">
    <source>
        <dbReference type="EMBL" id="KAF2145886.1"/>
    </source>
</evidence>
<dbReference type="GO" id="GO:0003729">
    <property type="term" value="F:mRNA binding"/>
    <property type="evidence" value="ECO:0007669"/>
    <property type="project" value="TreeGrafter"/>
</dbReference>
<feature type="region of interest" description="Disordered" evidence="3">
    <location>
        <begin position="448"/>
        <end position="471"/>
    </location>
</feature>
<accession>A0A6A6BP90</accession>
<feature type="compositionally biased region" description="Pro residues" evidence="3">
    <location>
        <begin position="269"/>
        <end position="283"/>
    </location>
</feature>
<feature type="domain" description="Sm" evidence="7">
    <location>
        <begin position="1"/>
        <end position="79"/>
    </location>
</feature>
<dbReference type="InterPro" id="IPR025762">
    <property type="entry name" value="DFDF"/>
</dbReference>
<feature type="compositionally biased region" description="Pro residues" evidence="3">
    <location>
        <begin position="194"/>
        <end position="210"/>
    </location>
</feature>
<feature type="compositionally biased region" description="Pro residues" evidence="3">
    <location>
        <begin position="120"/>
        <end position="134"/>
    </location>
</feature>
<feature type="region of interest" description="Disordered" evidence="3">
    <location>
        <begin position="77"/>
        <end position="426"/>
    </location>
</feature>
<dbReference type="PROSITE" id="PS51513">
    <property type="entry name" value="FFD"/>
    <property type="match status" value="1"/>
</dbReference>
<dbReference type="InterPro" id="IPR010920">
    <property type="entry name" value="LSM_dom_sf"/>
</dbReference>
<feature type="compositionally biased region" description="Pro residues" evidence="3">
    <location>
        <begin position="141"/>
        <end position="155"/>
    </location>
</feature>
<evidence type="ECO:0000313" key="9">
    <source>
        <dbReference type="Proteomes" id="UP000799438"/>
    </source>
</evidence>
<evidence type="ECO:0000256" key="1">
    <source>
        <dbReference type="PROSITE-ProRule" id="PRU00846"/>
    </source>
</evidence>